<evidence type="ECO:0000313" key="2">
    <source>
        <dbReference type="EMBL" id="OWM79506.1"/>
    </source>
</evidence>
<dbReference type="EMBL" id="PGOL01005218">
    <property type="protein sequence ID" value="PKI35783.1"/>
    <property type="molecule type" value="Genomic_DNA"/>
</dbReference>
<organism evidence="2 4">
    <name type="scientific">Punica granatum</name>
    <name type="common">Pomegranate</name>
    <dbReference type="NCBI Taxonomy" id="22663"/>
    <lineage>
        <taxon>Eukaryota</taxon>
        <taxon>Viridiplantae</taxon>
        <taxon>Streptophyta</taxon>
        <taxon>Embryophyta</taxon>
        <taxon>Tracheophyta</taxon>
        <taxon>Spermatophyta</taxon>
        <taxon>Magnoliopsida</taxon>
        <taxon>eudicotyledons</taxon>
        <taxon>Gunneridae</taxon>
        <taxon>Pentapetalae</taxon>
        <taxon>rosids</taxon>
        <taxon>malvids</taxon>
        <taxon>Myrtales</taxon>
        <taxon>Lythraceae</taxon>
        <taxon>Punica</taxon>
    </lineage>
</organism>
<dbReference type="Proteomes" id="UP000197138">
    <property type="component" value="Unassembled WGS sequence"/>
</dbReference>
<proteinExistence type="predicted"/>
<evidence type="ECO:0000313" key="3">
    <source>
        <dbReference type="EMBL" id="PKI35783.1"/>
    </source>
</evidence>
<gene>
    <name evidence="2" type="ORF">CDL15_Pgr022918</name>
    <name evidence="3" type="ORF">CRG98_043818</name>
</gene>
<evidence type="ECO:0000313" key="4">
    <source>
        <dbReference type="Proteomes" id="UP000197138"/>
    </source>
</evidence>
<reference evidence="4" key="1">
    <citation type="journal article" date="2017" name="Plant J.">
        <title>The pomegranate (Punica granatum L.) genome and the genomics of punicalagin biosynthesis.</title>
        <authorList>
            <person name="Qin G."/>
            <person name="Xu C."/>
            <person name="Ming R."/>
            <person name="Tang H."/>
            <person name="Guyot R."/>
            <person name="Kramer E.M."/>
            <person name="Hu Y."/>
            <person name="Yi X."/>
            <person name="Qi Y."/>
            <person name="Xu X."/>
            <person name="Gao Z."/>
            <person name="Pan H."/>
            <person name="Jian J."/>
            <person name="Tian Y."/>
            <person name="Yue Z."/>
            <person name="Xu Y."/>
        </authorList>
    </citation>
    <scope>NUCLEOTIDE SEQUENCE [LARGE SCALE GENOMIC DNA]</scope>
    <source>
        <strain evidence="4">cv. Dabenzi</strain>
    </source>
</reference>
<reference evidence="3 5" key="3">
    <citation type="submission" date="2017-11" db="EMBL/GenBank/DDBJ databases">
        <title>De-novo sequencing of pomegranate (Punica granatum L.) genome.</title>
        <authorList>
            <person name="Akparov Z."/>
            <person name="Amiraslanov A."/>
            <person name="Hajiyeva S."/>
            <person name="Abbasov M."/>
            <person name="Kaur K."/>
            <person name="Hamwieh A."/>
            <person name="Solovyev V."/>
            <person name="Salamov A."/>
            <person name="Braich B."/>
            <person name="Kosarev P."/>
            <person name="Mahmoud A."/>
            <person name="Hajiyev E."/>
            <person name="Babayeva S."/>
            <person name="Izzatullayeva V."/>
            <person name="Mammadov A."/>
            <person name="Mammadov A."/>
            <person name="Sharifova S."/>
            <person name="Ojaghi J."/>
            <person name="Eynullazada K."/>
            <person name="Bayramov B."/>
            <person name="Abdulazimova A."/>
            <person name="Shahmuradov I."/>
        </authorList>
    </citation>
    <scope>NUCLEOTIDE SEQUENCE [LARGE SCALE GENOMIC DNA]</scope>
    <source>
        <strain evidence="3">AG2017</strain>
        <strain evidence="5">cv. AG2017</strain>
        <tissue evidence="3">Leaf</tissue>
    </source>
</reference>
<evidence type="ECO:0000256" key="1">
    <source>
        <dbReference type="SAM" id="Phobius"/>
    </source>
</evidence>
<feature type="transmembrane region" description="Helical" evidence="1">
    <location>
        <begin position="7"/>
        <end position="28"/>
    </location>
</feature>
<evidence type="ECO:0000313" key="5">
    <source>
        <dbReference type="Proteomes" id="UP000233551"/>
    </source>
</evidence>
<reference evidence="2" key="2">
    <citation type="submission" date="2017-06" db="EMBL/GenBank/DDBJ databases">
        <title>The pomegranate genome and the genomics of punicalagin biosynthesis.</title>
        <authorList>
            <person name="Xu C."/>
        </authorList>
    </citation>
    <scope>NUCLEOTIDE SEQUENCE [LARGE SCALE GENOMIC DNA]</scope>
    <source>
        <tissue evidence="2">Fresh leaf</tissue>
    </source>
</reference>
<keyword evidence="1" id="KW-0472">Membrane</keyword>
<dbReference type="EMBL" id="MTKT01002440">
    <property type="protein sequence ID" value="OWM79506.1"/>
    <property type="molecule type" value="Genomic_DNA"/>
</dbReference>
<keyword evidence="1" id="KW-0812">Transmembrane</keyword>
<comment type="caution">
    <text evidence="2">The sequence shown here is derived from an EMBL/GenBank/DDBJ whole genome shotgun (WGS) entry which is preliminary data.</text>
</comment>
<dbReference type="Proteomes" id="UP000233551">
    <property type="component" value="Unassembled WGS sequence"/>
</dbReference>
<name>A0A218X4A0_PUNGR</name>
<protein>
    <submittedName>
        <fullName evidence="2">Uncharacterized protein</fullName>
    </submittedName>
</protein>
<keyword evidence="5" id="KW-1185">Reference proteome</keyword>
<dbReference type="AlphaFoldDB" id="A0A218X4A0"/>
<keyword evidence="1" id="KW-1133">Transmembrane helix</keyword>
<accession>A0A218X4A0</accession>
<sequence>MIDSGGGIDLIIFFVPLLFILVPIIFALESFSLLPLYCLIFISMSSSPCCLHFCTSYPWPLHAIASSPSLAFTETSTRAPFSVSIGPLILTQLNPPLPPFPHSNWGWSARR</sequence>